<dbReference type="EMBL" id="LR785861">
    <property type="protein sequence ID" value="CAB3254257.1"/>
    <property type="molecule type" value="mRNA"/>
</dbReference>
<dbReference type="GO" id="GO:0016491">
    <property type="term" value="F:oxidoreductase activity"/>
    <property type="evidence" value="ECO:0007669"/>
    <property type="project" value="UniProtKB-KW"/>
</dbReference>
<comment type="similarity">
    <text evidence="3">Belongs to the short-chain dehydrogenases/reductases (SDR) family.</text>
</comment>
<evidence type="ECO:0000259" key="11">
    <source>
        <dbReference type="SMART" id="SM00822"/>
    </source>
</evidence>
<keyword evidence="9" id="KW-0456">Lyase</keyword>
<sequence length="720" mass="78140">MGDLRFDGKVVLVTGAGAGLGREYAIEFGKRGAHVVVNDIGSTQNGVGSPTKVADLVVEEIRRNGGSAVANYDSVEFGDKLVKTALDNFGKIDVVINNAGILRDQTFSRMKEQEWDLILKVHLKGSFSVTKAAWDHMKKQGYGRIIMTSSPAGIYGNFGQSNYSAAKLGLVGFANTLALEGVKYGIHVNTIAPTAWTKLSEKVMPPGSEKELLPAHIMPLVVYLCHDSCTENGGLFELAGGLISKLRWQRTKGAVLREIGREMTPEDVKENWSAVTDFSEADSLNSIDELSIKIGEAIARIRAGDNDLGSRHPIRPKAIKKHKIAPFSTTCNRNGVILYALGTGASTKRKDNLKFLFEGHKDFCALPTYAVIDLKLTGIDGLNINFAKLVHGEHYLEVFKPIAVEGKLTSQFKVVDVLDKGSGCVLIVNAETFDESGDKVCLNQFVTYIIGAGGFRGQRTSDKQKTVVSPPTRAPDAVIEQKTNVDQAALYRLSGDHNPLHIDPGFAAMGGFKEPILHGLCSFGFSTRHVMEQYGNNDPKMIKAVKVRFASPVIPGQTLRTEMWKEGSRVFFRSVVAESGKACLTGAYVDLNTDAAPASSVPKQEPSDSLASDALFEGAAEKLTPEIVKKVNAIFQWNITAGGKVAREWEMDLLSGRGKIVRGKAANADCTITIAEEDVIELFKGTTNPKKLFLKGNIEATGNVFLAQKLEVLFKSQSKL</sequence>
<dbReference type="InterPro" id="IPR003033">
    <property type="entry name" value="SCP2_sterol-bd_dom"/>
</dbReference>
<dbReference type="Gene3D" id="1.10.287.4290">
    <property type="match status" value="1"/>
</dbReference>
<dbReference type="SUPFAM" id="SSF55718">
    <property type="entry name" value="SCP-like"/>
    <property type="match status" value="1"/>
</dbReference>
<dbReference type="FunFam" id="3.10.129.10:FF:000013">
    <property type="entry name" value="Peroxisomal multifunctional enzyme type 2"/>
    <property type="match status" value="1"/>
</dbReference>
<evidence type="ECO:0000256" key="4">
    <source>
        <dbReference type="ARBA" id="ARBA00022832"/>
    </source>
</evidence>
<dbReference type="InterPro" id="IPR051687">
    <property type="entry name" value="Peroxisomal_Beta-Oxidation"/>
</dbReference>
<dbReference type="Gene3D" id="3.30.1050.10">
    <property type="entry name" value="SCP2 sterol-binding domain"/>
    <property type="match status" value="1"/>
</dbReference>
<protein>
    <recommendedName>
        <fullName evidence="10">Peroxisomal multifunctional enzyme type 2</fullName>
    </recommendedName>
</protein>
<dbReference type="SUPFAM" id="SSF54637">
    <property type="entry name" value="Thioesterase/thiol ester dehydrase-isomerase"/>
    <property type="match status" value="2"/>
</dbReference>
<dbReference type="InterPro" id="IPR054357">
    <property type="entry name" value="MFE-2_N"/>
</dbReference>
<dbReference type="InterPro" id="IPR036291">
    <property type="entry name" value="NAD(P)-bd_dom_sf"/>
</dbReference>
<dbReference type="GO" id="GO:0018812">
    <property type="term" value="F:3-hydroxyacyl-CoA dehydratase activity"/>
    <property type="evidence" value="ECO:0007669"/>
    <property type="project" value="UniProtKB-ARBA"/>
</dbReference>
<dbReference type="FunFam" id="3.40.50.720:FF:000185">
    <property type="entry name" value="peroxisomal multifunctional enzyme type 2"/>
    <property type="match status" value="1"/>
</dbReference>
<evidence type="ECO:0000256" key="6">
    <source>
        <dbReference type="ARBA" id="ARBA00023098"/>
    </source>
</evidence>
<dbReference type="AlphaFoldDB" id="A0A6F9DFJ5"/>
<keyword evidence="6" id="KW-0443">Lipid metabolism</keyword>
<dbReference type="PRINTS" id="PR00081">
    <property type="entry name" value="GDHRDH"/>
</dbReference>
<evidence type="ECO:0000256" key="5">
    <source>
        <dbReference type="ARBA" id="ARBA00023002"/>
    </source>
</evidence>
<dbReference type="CDD" id="cd05353">
    <property type="entry name" value="hydroxyacyl-CoA-like_DH_SDR_c-like"/>
    <property type="match status" value="1"/>
</dbReference>
<gene>
    <name evidence="12" type="primary">Hsd17b4-002</name>
</gene>
<dbReference type="GO" id="GO:0006635">
    <property type="term" value="P:fatty acid beta-oxidation"/>
    <property type="evidence" value="ECO:0007669"/>
    <property type="project" value="UniProtKB-UniPathway"/>
</dbReference>
<dbReference type="GO" id="GO:0016853">
    <property type="term" value="F:isomerase activity"/>
    <property type="evidence" value="ECO:0007669"/>
    <property type="project" value="UniProtKB-KW"/>
</dbReference>
<dbReference type="Pfam" id="PF02036">
    <property type="entry name" value="SCP2"/>
    <property type="match status" value="1"/>
</dbReference>
<dbReference type="SUPFAM" id="SSF51735">
    <property type="entry name" value="NAD(P)-binding Rossmann-fold domains"/>
    <property type="match status" value="1"/>
</dbReference>
<keyword evidence="8" id="KW-0413">Isomerase</keyword>
<dbReference type="InterPro" id="IPR002539">
    <property type="entry name" value="MaoC-like_dom"/>
</dbReference>
<dbReference type="InterPro" id="IPR002347">
    <property type="entry name" value="SDR_fam"/>
</dbReference>
<evidence type="ECO:0000256" key="3">
    <source>
        <dbReference type="ARBA" id="ARBA00006484"/>
    </source>
</evidence>
<dbReference type="PROSITE" id="PS00061">
    <property type="entry name" value="ADH_SHORT"/>
    <property type="match status" value="1"/>
</dbReference>
<evidence type="ECO:0000256" key="9">
    <source>
        <dbReference type="ARBA" id="ARBA00023239"/>
    </source>
</evidence>
<evidence type="ECO:0000256" key="10">
    <source>
        <dbReference type="ARBA" id="ARBA00073497"/>
    </source>
</evidence>
<dbReference type="PRINTS" id="PR00080">
    <property type="entry name" value="SDRFAMILY"/>
</dbReference>
<dbReference type="InterPro" id="IPR036527">
    <property type="entry name" value="SCP2_sterol-bd_dom_sf"/>
</dbReference>
<reference evidence="12" key="1">
    <citation type="submission" date="2020-04" db="EMBL/GenBank/DDBJ databases">
        <authorList>
            <person name="Neveu A P."/>
        </authorList>
    </citation>
    <scope>NUCLEOTIDE SEQUENCE</scope>
    <source>
        <tissue evidence="12">Whole embryo</tissue>
    </source>
</reference>
<dbReference type="InterPro" id="IPR057326">
    <property type="entry name" value="KR_dom"/>
</dbReference>
<keyword evidence="4" id="KW-0276">Fatty acid metabolism</keyword>
<dbReference type="Pfam" id="PF22622">
    <property type="entry name" value="MFE-2_hydrat-2_N"/>
    <property type="match status" value="1"/>
</dbReference>
<dbReference type="PANTHER" id="PTHR45024">
    <property type="entry name" value="DEHYDROGENASES, SHORT CHAIN"/>
    <property type="match status" value="1"/>
</dbReference>
<comment type="pathway">
    <text evidence="2">Lipid metabolism; fatty acid beta-oxidation.</text>
</comment>
<dbReference type="Pfam" id="PF00106">
    <property type="entry name" value="adh_short"/>
    <property type="match status" value="1"/>
</dbReference>
<dbReference type="Gene3D" id="3.10.129.10">
    <property type="entry name" value="Hotdog Thioesterase"/>
    <property type="match status" value="1"/>
</dbReference>
<dbReference type="InterPro" id="IPR020904">
    <property type="entry name" value="Sc_DH/Rdtase_CS"/>
</dbReference>
<dbReference type="PANTHER" id="PTHR45024:SF2">
    <property type="entry name" value="SCP2 DOMAIN-CONTAINING PROTEIN"/>
    <property type="match status" value="1"/>
</dbReference>
<organism evidence="12">
    <name type="scientific">Phallusia mammillata</name>
    <dbReference type="NCBI Taxonomy" id="59560"/>
    <lineage>
        <taxon>Eukaryota</taxon>
        <taxon>Metazoa</taxon>
        <taxon>Chordata</taxon>
        <taxon>Tunicata</taxon>
        <taxon>Ascidiacea</taxon>
        <taxon>Phlebobranchia</taxon>
        <taxon>Ascidiidae</taxon>
        <taxon>Phallusia</taxon>
    </lineage>
</organism>
<accession>A0A6F9DFJ5</accession>
<evidence type="ECO:0000256" key="7">
    <source>
        <dbReference type="ARBA" id="ARBA00023140"/>
    </source>
</evidence>
<dbReference type="SMART" id="SM00822">
    <property type="entry name" value="PKS_KR"/>
    <property type="match status" value="1"/>
</dbReference>
<evidence type="ECO:0000313" key="12">
    <source>
        <dbReference type="EMBL" id="CAB3254257.1"/>
    </source>
</evidence>
<keyword evidence="7" id="KW-0576">Peroxisome</keyword>
<proteinExistence type="evidence at transcript level"/>
<evidence type="ECO:0000256" key="8">
    <source>
        <dbReference type="ARBA" id="ARBA00023235"/>
    </source>
</evidence>
<dbReference type="InterPro" id="IPR029069">
    <property type="entry name" value="HotDog_dom_sf"/>
</dbReference>
<evidence type="ECO:0000256" key="2">
    <source>
        <dbReference type="ARBA" id="ARBA00005005"/>
    </source>
</evidence>
<dbReference type="UniPathway" id="UPA00659"/>
<comment type="subcellular location">
    <subcellularLocation>
        <location evidence="1">Peroxisome</location>
    </subcellularLocation>
</comment>
<dbReference type="Pfam" id="PF01575">
    <property type="entry name" value="MaoC_dehydratas"/>
    <property type="match status" value="1"/>
</dbReference>
<dbReference type="GO" id="GO:0005777">
    <property type="term" value="C:peroxisome"/>
    <property type="evidence" value="ECO:0007669"/>
    <property type="project" value="UniProtKB-SubCell"/>
</dbReference>
<keyword evidence="5" id="KW-0560">Oxidoreductase</keyword>
<feature type="domain" description="Ketoreductase" evidence="11">
    <location>
        <begin position="9"/>
        <end position="202"/>
    </location>
</feature>
<name>A0A6F9DFJ5_9ASCI</name>
<evidence type="ECO:0000256" key="1">
    <source>
        <dbReference type="ARBA" id="ARBA00004275"/>
    </source>
</evidence>
<dbReference type="Gene3D" id="3.40.50.720">
    <property type="entry name" value="NAD(P)-binding Rossmann-like Domain"/>
    <property type="match status" value="1"/>
</dbReference>
<dbReference type="CDD" id="cd03448">
    <property type="entry name" value="HDE_HSD"/>
    <property type="match status" value="1"/>
</dbReference>